<accession>A0A553JJK9</accession>
<feature type="transmembrane region" description="Helical" evidence="2">
    <location>
        <begin position="198"/>
        <end position="218"/>
    </location>
</feature>
<dbReference type="InterPro" id="IPR052155">
    <property type="entry name" value="Biofilm_reg_signaling"/>
</dbReference>
<evidence type="ECO:0000256" key="3">
    <source>
        <dbReference type="SAM" id="SignalP"/>
    </source>
</evidence>
<dbReference type="PANTHER" id="PTHR44757:SF2">
    <property type="entry name" value="BIOFILM ARCHITECTURE MAINTENANCE PROTEIN MBAA"/>
    <property type="match status" value="1"/>
</dbReference>
<feature type="transmembrane region" description="Helical" evidence="2">
    <location>
        <begin position="286"/>
        <end position="307"/>
    </location>
</feature>
<keyword evidence="3" id="KW-0732">Signal</keyword>
<dbReference type="OrthoDB" id="5289013at2"/>
<gene>
    <name evidence="5" type="ORF">FN961_19485</name>
</gene>
<feature type="transmembrane region" description="Helical" evidence="2">
    <location>
        <begin position="262"/>
        <end position="280"/>
    </location>
</feature>
<comment type="caution">
    <text evidence="5">The sequence shown here is derived from an EMBL/GenBank/DDBJ whole genome shotgun (WGS) entry which is preliminary data.</text>
</comment>
<feature type="transmembrane region" description="Helical" evidence="2">
    <location>
        <begin position="316"/>
        <end position="336"/>
    </location>
</feature>
<reference evidence="6" key="1">
    <citation type="submission" date="2019-07" db="EMBL/GenBank/DDBJ databases">
        <title>Shewanella sp. YLB-08 draft genomic sequence.</title>
        <authorList>
            <person name="Yu L."/>
        </authorList>
    </citation>
    <scope>NUCLEOTIDE SEQUENCE [LARGE SCALE GENOMIC DNA]</scope>
    <source>
        <strain evidence="6">JCM 20706</strain>
    </source>
</reference>
<dbReference type="AlphaFoldDB" id="A0A553JJK9"/>
<feature type="domain" description="GGDEF" evidence="4">
    <location>
        <begin position="420"/>
        <end position="552"/>
    </location>
</feature>
<protein>
    <submittedName>
        <fullName evidence="5">Diguanylate cyclase</fullName>
    </submittedName>
</protein>
<keyword evidence="2" id="KW-0812">Transmembrane</keyword>
<feature type="transmembrane region" description="Helical" evidence="2">
    <location>
        <begin position="169"/>
        <end position="191"/>
    </location>
</feature>
<evidence type="ECO:0000256" key="1">
    <source>
        <dbReference type="SAM" id="MobiDB-lite"/>
    </source>
</evidence>
<dbReference type="PANTHER" id="PTHR44757">
    <property type="entry name" value="DIGUANYLATE CYCLASE DGCP"/>
    <property type="match status" value="1"/>
</dbReference>
<dbReference type="NCBIfam" id="TIGR00254">
    <property type="entry name" value="GGDEF"/>
    <property type="match status" value="1"/>
</dbReference>
<dbReference type="EMBL" id="VKGK01000029">
    <property type="protein sequence ID" value="TRY12647.1"/>
    <property type="molecule type" value="Genomic_DNA"/>
</dbReference>
<sequence length="556" mass="63301">MNQRVTACFLLFLSLIGCSFTSFGSPSLDQSFLFYAKEGQTAPKAYSDVPVWMSSLDKANHISLTGGNYWLILPTQVYSRETKWAINVQNSIVESLDYTLLGSDGSMQHSKSGYYTPYEFLFNYGREIKLNYGVEYWVVIQMESRYFSSVPKVDIEPYGEYKISSDIEAMLVMLCLGGLLFIACYNLLIYFSIRDRAFLYYGLYVITYFTGWALTFHLGAHLWGVHNLEIHHLFFIGLPIFNILFYKHFLQLPEYSPKLWRLSKLLMWTCILALPTSIFLVSYTALIASVLIMLWIALAITCGNVCLIKGFYPARYFIFAFTCLLLPAVIILPGNMGLTSDFIENAELATLIGGTVDALMLSLALAYKIKLLSEERQSYIETLGVAWEKARQEQLTLLPNRHALDECIQSETFFGNNAKKNLALILLDLDGLKQVNHTLGYHEGDSLLIHAAKELKVSCDLLERAKLFRIGGYNFVILISEEQLPVILKNVEELSGSITKRVYKDTGISFGYGLNSEVKDAGEWLRAADRDMYKRKTAKRREKQNENVTLQDERLV</sequence>
<keyword evidence="2" id="KW-1133">Transmembrane helix</keyword>
<dbReference type="PROSITE" id="PS50887">
    <property type="entry name" value="GGDEF"/>
    <property type="match status" value="1"/>
</dbReference>
<keyword evidence="6" id="KW-1185">Reference proteome</keyword>
<dbReference type="InterPro" id="IPR011623">
    <property type="entry name" value="7TMR_DISM_rcpt_extracell_dom1"/>
</dbReference>
<dbReference type="Gene3D" id="3.30.70.270">
    <property type="match status" value="1"/>
</dbReference>
<dbReference type="PROSITE" id="PS51257">
    <property type="entry name" value="PROKAR_LIPOPROTEIN"/>
    <property type="match status" value="1"/>
</dbReference>
<dbReference type="InterPro" id="IPR029787">
    <property type="entry name" value="Nucleotide_cyclase"/>
</dbReference>
<feature type="chain" id="PRO_5021762117" evidence="3">
    <location>
        <begin position="25"/>
        <end position="556"/>
    </location>
</feature>
<evidence type="ECO:0000259" key="4">
    <source>
        <dbReference type="PROSITE" id="PS50887"/>
    </source>
</evidence>
<dbReference type="SMART" id="SM00267">
    <property type="entry name" value="GGDEF"/>
    <property type="match status" value="1"/>
</dbReference>
<feature type="region of interest" description="Disordered" evidence="1">
    <location>
        <begin position="536"/>
        <end position="556"/>
    </location>
</feature>
<evidence type="ECO:0000313" key="6">
    <source>
        <dbReference type="Proteomes" id="UP000318126"/>
    </source>
</evidence>
<feature type="transmembrane region" description="Helical" evidence="2">
    <location>
        <begin position="230"/>
        <end position="250"/>
    </location>
</feature>
<organism evidence="5 6">
    <name type="scientific">Shewanella hanedai</name>
    <name type="common">Alteromonas hanedai</name>
    <dbReference type="NCBI Taxonomy" id="25"/>
    <lineage>
        <taxon>Bacteria</taxon>
        <taxon>Pseudomonadati</taxon>
        <taxon>Pseudomonadota</taxon>
        <taxon>Gammaproteobacteria</taxon>
        <taxon>Alteromonadales</taxon>
        <taxon>Shewanellaceae</taxon>
        <taxon>Shewanella</taxon>
    </lineage>
</organism>
<feature type="signal peptide" evidence="3">
    <location>
        <begin position="1"/>
        <end position="24"/>
    </location>
</feature>
<evidence type="ECO:0000313" key="5">
    <source>
        <dbReference type="EMBL" id="TRY12647.1"/>
    </source>
</evidence>
<evidence type="ECO:0000256" key="2">
    <source>
        <dbReference type="SAM" id="Phobius"/>
    </source>
</evidence>
<dbReference type="CDD" id="cd01949">
    <property type="entry name" value="GGDEF"/>
    <property type="match status" value="1"/>
</dbReference>
<dbReference type="Pfam" id="PF07695">
    <property type="entry name" value="7TMR-DISM_7TM"/>
    <property type="match status" value="1"/>
</dbReference>
<dbReference type="Pfam" id="PF00990">
    <property type="entry name" value="GGDEF"/>
    <property type="match status" value="1"/>
</dbReference>
<feature type="transmembrane region" description="Helical" evidence="2">
    <location>
        <begin position="348"/>
        <end position="367"/>
    </location>
</feature>
<dbReference type="RefSeq" id="WP_144041851.1">
    <property type="nucleotide sequence ID" value="NZ_BMPL01000028.1"/>
</dbReference>
<proteinExistence type="predicted"/>
<dbReference type="InterPro" id="IPR043128">
    <property type="entry name" value="Rev_trsase/Diguanyl_cyclase"/>
</dbReference>
<dbReference type="SUPFAM" id="SSF55073">
    <property type="entry name" value="Nucleotide cyclase"/>
    <property type="match status" value="1"/>
</dbReference>
<name>A0A553JJK9_SHEHA</name>
<dbReference type="InterPro" id="IPR000160">
    <property type="entry name" value="GGDEF_dom"/>
</dbReference>
<keyword evidence="2" id="KW-0472">Membrane</keyword>
<dbReference type="Proteomes" id="UP000318126">
    <property type="component" value="Unassembled WGS sequence"/>
</dbReference>